<dbReference type="PROSITE" id="PS00922">
    <property type="entry name" value="TRANSGLYCOSYLASE"/>
    <property type="match status" value="1"/>
</dbReference>
<organism evidence="6 7">
    <name type="scientific">Celeribacter arenosi</name>
    <dbReference type="NCBI Taxonomy" id="792649"/>
    <lineage>
        <taxon>Bacteria</taxon>
        <taxon>Pseudomonadati</taxon>
        <taxon>Pseudomonadota</taxon>
        <taxon>Alphaproteobacteria</taxon>
        <taxon>Rhodobacterales</taxon>
        <taxon>Roseobacteraceae</taxon>
        <taxon>Celeribacter</taxon>
    </lineage>
</organism>
<feature type="signal peptide" evidence="4">
    <location>
        <begin position="1"/>
        <end position="27"/>
    </location>
</feature>
<sequence length="648" mass="70723">MPTFSRRLIAIALAAGIAAAQSAPVAASEVSDAYVRALVYQRSGDWKGALSTAQGVGRDMIEWNYLRAGEGSFNEARDFLARNGDWPGLPLLSERTEPSIPTDADPQAVVDMLTTYPPQTGIGAIRLVEAYARLGLDADAQATAAAAWAELPMSDVEESAFLTALPAVLEPYHEIRARMLLWHGDFAGAARVAPYLPEGWGALVEAVKRLARDENGVDDAIAAVPEALADEPVLAHARFEWRIRRGRNDDAVTLMLQKSTGRDGLGQPEEWGDRRRTLARQLMRDGKAQLAYSAASRHGLLPEEDHFSDLEWLAGYIALRYLDDAPRALDHFNRFRIAVNTPISLGRAGYWEGRALEAMGAKDDAAAAYQYAARYQTSFYGLLAAERIGQPLDPALTGEASFPDYRTADFMGSSVLATAKMLYEAGDLPVSARFLRHLGESLTPQELGQLGDYALDIDPYLAVLVAKFAADQGVVLNRAYYPLHPLAEADLPVSRELALSIARRESEFRATARSRVGARGLMQLMPRTGAAMAAKVGIEGFEESQLDDPVTNARLGSAYLAQLIEEFGNNIPLVSAGYNAGPSRSRDWITRYGDPRSGSVDPVDWIEHIPFRETRNYVMRVAESIPVYRARLSGDTGKIGLNALLSGR</sequence>
<dbReference type="PANTHER" id="PTHR37423:SF2">
    <property type="entry name" value="MEMBRANE-BOUND LYTIC MUREIN TRANSGLYCOSYLASE C"/>
    <property type="match status" value="1"/>
</dbReference>
<dbReference type="Gene3D" id="1.10.530.10">
    <property type="match status" value="1"/>
</dbReference>
<dbReference type="SUPFAM" id="SSF48435">
    <property type="entry name" value="Bacterial muramidases"/>
    <property type="match status" value="1"/>
</dbReference>
<protein>
    <submittedName>
        <fullName evidence="6">Transglycosylase SLT domain-containing protein</fullName>
    </submittedName>
</protein>
<dbReference type="InterPro" id="IPR000189">
    <property type="entry name" value="Transglyc_AS"/>
</dbReference>
<gene>
    <name evidence="6" type="ORF">GCM10022404_09100</name>
</gene>
<dbReference type="InterPro" id="IPR008939">
    <property type="entry name" value="Lytic_TGlycosylase_superhlx_U"/>
</dbReference>
<evidence type="ECO:0000256" key="1">
    <source>
        <dbReference type="ARBA" id="ARBA00007734"/>
    </source>
</evidence>
<accession>A0ABP7K1U2</accession>
<evidence type="ECO:0000256" key="3">
    <source>
        <dbReference type="ARBA" id="ARBA00022729"/>
    </source>
</evidence>
<dbReference type="InterPro" id="IPR008258">
    <property type="entry name" value="Transglycosylase_SLT_dom_1"/>
</dbReference>
<reference evidence="7" key="1">
    <citation type="journal article" date="2019" name="Int. J. Syst. Evol. Microbiol.">
        <title>The Global Catalogue of Microorganisms (GCM) 10K type strain sequencing project: providing services to taxonomists for standard genome sequencing and annotation.</title>
        <authorList>
            <consortium name="The Broad Institute Genomics Platform"/>
            <consortium name="The Broad Institute Genome Sequencing Center for Infectious Disease"/>
            <person name="Wu L."/>
            <person name="Ma J."/>
        </authorList>
    </citation>
    <scope>NUCLEOTIDE SEQUENCE [LARGE SCALE GENOMIC DNA]</scope>
    <source>
        <strain evidence="7">JCM 17190</strain>
    </source>
</reference>
<dbReference type="Proteomes" id="UP001399917">
    <property type="component" value="Unassembled WGS sequence"/>
</dbReference>
<dbReference type="PANTHER" id="PTHR37423">
    <property type="entry name" value="SOLUBLE LYTIC MUREIN TRANSGLYCOSYLASE-RELATED"/>
    <property type="match status" value="1"/>
</dbReference>
<comment type="similarity">
    <text evidence="1">Belongs to the transglycosylase Slt family.</text>
</comment>
<feature type="chain" id="PRO_5045749038" evidence="4">
    <location>
        <begin position="28"/>
        <end position="648"/>
    </location>
</feature>
<dbReference type="Pfam" id="PF01464">
    <property type="entry name" value="SLT"/>
    <property type="match status" value="1"/>
</dbReference>
<keyword evidence="3 4" id="KW-0732">Signal</keyword>
<evidence type="ECO:0000313" key="6">
    <source>
        <dbReference type="EMBL" id="GAA3860419.1"/>
    </source>
</evidence>
<feature type="domain" description="Transglycosylase SLT" evidence="5">
    <location>
        <begin position="493"/>
        <end position="593"/>
    </location>
</feature>
<dbReference type="CDD" id="cd13401">
    <property type="entry name" value="Slt70-like"/>
    <property type="match status" value="1"/>
</dbReference>
<proteinExistence type="inferred from homology"/>
<keyword evidence="7" id="KW-1185">Reference proteome</keyword>
<dbReference type="SUPFAM" id="SSF53955">
    <property type="entry name" value="Lysozyme-like"/>
    <property type="match status" value="1"/>
</dbReference>
<evidence type="ECO:0000313" key="7">
    <source>
        <dbReference type="Proteomes" id="UP001399917"/>
    </source>
</evidence>
<evidence type="ECO:0000256" key="4">
    <source>
        <dbReference type="SAM" id="SignalP"/>
    </source>
</evidence>
<dbReference type="InterPro" id="IPR023346">
    <property type="entry name" value="Lysozyme-like_dom_sf"/>
</dbReference>
<evidence type="ECO:0000259" key="5">
    <source>
        <dbReference type="Pfam" id="PF01464"/>
    </source>
</evidence>
<comment type="caution">
    <text evidence="6">The sequence shown here is derived from an EMBL/GenBank/DDBJ whole genome shotgun (WGS) entry which is preliminary data.</text>
</comment>
<dbReference type="EMBL" id="BAABDF010000003">
    <property type="protein sequence ID" value="GAA3860419.1"/>
    <property type="molecule type" value="Genomic_DNA"/>
</dbReference>
<comment type="similarity">
    <text evidence="2">Belongs to the virb1 family.</text>
</comment>
<evidence type="ECO:0000256" key="2">
    <source>
        <dbReference type="ARBA" id="ARBA00009387"/>
    </source>
</evidence>
<name>A0ABP7K1U2_9RHOB</name>
<dbReference type="Gene3D" id="1.25.20.10">
    <property type="entry name" value="Bacterial muramidases"/>
    <property type="match status" value="1"/>
</dbReference>